<protein>
    <recommendedName>
        <fullName evidence="5">Lipoprotein</fullName>
    </recommendedName>
</protein>
<dbReference type="PROSITE" id="PS51257">
    <property type="entry name" value="PROKAR_LIPOPROTEIN"/>
    <property type="match status" value="1"/>
</dbReference>
<sequence length="253" mass="26087">MLRSTRPLLALLAVAPLAVGCADIDTPIGDGDAEAGETEGETEAGEGGEAEGGEELEACIETVTVLPSQDIETPEGHKPRAALEAAEGARILGFEAISFGEVSVKTSAPEVANFELSVAHEGGEVRHVESVPSDGSAATCVSRVELDVTLRLLSEDGYFDSELAAVLVAQIGEEGLEAPTVVREVEDLAELGSVKLDAVKPADPSALVYAVNFVFSTEGATGELGGVASYEEPGVDGDTIVSAHVFKLFAFSE</sequence>
<dbReference type="OrthoDB" id="9838405at2"/>
<evidence type="ECO:0000313" key="4">
    <source>
        <dbReference type="Proteomes" id="UP000238823"/>
    </source>
</evidence>
<feature type="region of interest" description="Disordered" evidence="1">
    <location>
        <begin position="28"/>
        <end position="52"/>
    </location>
</feature>
<evidence type="ECO:0008006" key="5">
    <source>
        <dbReference type="Google" id="ProtNLM"/>
    </source>
</evidence>
<name>A0A2S9YND3_9BACT</name>
<feature type="signal peptide" evidence="2">
    <location>
        <begin position="1"/>
        <end position="22"/>
    </location>
</feature>
<proteinExistence type="predicted"/>
<feature type="chain" id="PRO_5015498659" description="Lipoprotein" evidence="2">
    <location>
        <begin position="23"/>
        <end position="253"/>
    </location>
</feature>
<dbReference type="EMBL" id="PVNL01000072">
    <property type="protein sequence ID" value="PRQ06596.1"/>
    <property type="molecule type" value="Genomic_DNA"/>
</dbReference>
<evidence type="ECO:0000256" key="2">
    <source>
        <dbReference type="SAM" id="SignalP"/>
    </source>
</evidence>
<gene>
    <name evidence="3" type="ORF">ENSA7_36990</name>
</gene>
<reference evidence="3 4" key="1">
    <citation type="submission" date="2018-03" db="EMBL/GenBank/DDBJ databases">
        <title>Draft Genome Sequences of the Obligatory Marine Myxobacteria Enhygromyxa salina SWB007.</title>
        <authorList>
            <person name="Poehlein A."/>
            <person name="Moghaddam J.A."/>
            <person name="Harms H."/>
            <person name="Alanjari M."/>
            <person name="Koenig G.M."/>
            <person name="Daniel R."/>
            <person name="Schaeberle T.F."/>
        </authorList>
    </citation>
    <scope>NUCLEOTIDE SEQUENCE [LARGE SCALE GENOMIC DNA]</scope>
    <source>
        <strain evidence="3 4">SWB007</strain>
    </source>
</reference>
<dbReference type="AlphaFoldDB" id="A0A2S9YND3"/>
<accession>A0A2S9YND3</accession>
<feature type="compositionally biased region" description="Acidic residues" evidence="1">
    <location>
        <begin position="31"/>
        <end position="52"/>
    </location>
</feature>
<keyword evidence="2" id="KW-0732">Signal</keyword>
<evidence type="ECO:0000313" key="3">
    <source>
        <dbReference type="EMBL" id="PRQ06596.1"/>
    </source>
</evidence>
<organism evidence="3 4">
    <name type="scientific">Enhygromyxa salina</name>
    <dbReference type="NCBI Taxonomy" id="215803"/>
    <lineage>
        <taxon>Bacteria</taxon>
        <taxon>Pseudomonadati</taxon>
        <taxon>Myxococcota</taxon>
        <taxon>Polyangia</taxon>
        <taxon>Nannocystales</taxon>
        <taxon>Nannocystaceae</taxon>
        <taxon>Enhygromyxa</taxon>
    </lineage>
</organism>
<evidence type="ECO:0000256" key="1">
    <source>
        <dbReference type="SAM" id="MobiDB-lite"/>
    </source>
</evidence>
<dbReference type="Proteomes" id="UP000238823">
    <property type="component" value="Unassembled WGS sequence"/>
</dbReference>
<dbReference type="RefSeq" id="WP_146157846.1">
    <property type="nucleotide sequence ID" value="NZ_PVNL01000072.1"/>
</dbReference>
<comment type="caution">
    <text evidence="3">The sequence shown here is derived from an EMBL/GenBank/DDBJ whole genome shotgun (WGS) entry which is preliminary data.</text>
</comment>